<feature type="domain" description="Prohead serine protease" evidence="4">
    <location>
        <begin position="15"/>
        <end position="176"/>
    </location>
</feature>
<keyword evidence="3" id="KW-0378">Hydrolase</keyword>
<dbReference type="Pfam" id="PF04586">
    <property type="entry name" value="Peptidase_S78"/>
    <property type="match status" value="1"/>
</dbReference>
<proteinExistence type="predicted"/>
<protein>
    <submittedName>
        <fullName evidence="5">Peptidase U35</fullName>
    </submittedName>
</protein>
<keyword evidence="6" id="KW-1185">Reference proteome</keyword>
<evidence type="ECO:0000259" key="4">
    <source>
        <dbReference type="Pfam" id="PF04586"/>
    </source>
</evidence>
<evidence type="ECO:0000256" key="3">
    <source>
        <dbReference type="ARBA" id="ARBA00022801"/>
    </source>
</evidence>
<reference evidence="5 6" key="1">
    <citation type="submission" date="2017-01" db="EMBL/GenBank/DDBJ databases">
        <title>Genome analysis of Paenibacillus selenitrireducens ES3-24.</title>
        <authorList>
            <person name="Xu D."/>
            <person name="Yao R."/>
            <person name="Zheng S."/>
        </authorList>
    </citation>
    <scope>NUCLEOTIDE SEQUENCE [LARGE SCALE GENOMIC DNA]</scope>
    <source>
        <strain evidence="5 6">ES3-24</strain>
    </source>
</reference>
<dbReference type="Proteomes" id="UP000190188">
    <property type="component" value="Unassembled WGS sequence"/>
</dbReference>
<dbReference type="InterPro" id="IPR006433">
    <property type="entry name" value="Prohead_protease"/>
</dbReference>
<dbReference type="InterPro" id="IPR054613">
    <property type="entry name" value="Peptidase_S78_dom"/>
</dbReference>
<dbReference type="EMBL" id="MSZX01000005">
    <property type="protein sequence ID" value="OPA77506.1"/>
    <property type="molecule type" value="Genomic_DNA"/>
</dbReference>
<dbReference type="GO" id="GO:0008233">
    <property type="term" value="F:peptidase activity"/>
    <property type="evidence" value="ECO:0007669"/>
    <property type="project" value="UniProtKB-KW"/>
</dbReference>
<dbReference type="NCBIfam" id="TIGR01543">
    <property type="entry name" value="proheadase_HK97"/>
    <property type="match status" value="1"/>
</dbReference>
<organism evidence="5 6">
    <name type="scientific">Paenibacillus selenitireducens</name>
    <dbReference type="NCBI Taxonomy" id="1324314"/>
    <lineage>
        <taxon>Bacteria</taxon>
        <taxon>Bacillati</taxon>
        <taxon>Bacillota</taxon>
        <taxon>Bacilli</taxon>
        <taxon>Bacillales</taxon>
        <taxon>Paenibacillaceae</taxon>
        <taxon>Paenibacillus</taxon>
    </lineage>
</organism>
<dbReference type="AlphaFoldDB" id="A0A1T2XCU3"/>
<dbReference type="RefSeq" id="WP_233147036.1">
    <property type="nucleotide sequence ID" value="NZ_MSZX01000005.1"/>
</dbReference>
<comment type="caution">
    <text evidence="5">The sequence shown here is derived from an EMBL/GenBank/DDBJ whole genome shotgun (WGS) entry which is preliminary data.</text>
</comment>
<evidence type="ECO:0000313" key="6">
    <source>
        <dbReference type="Proteomes" id="UP000190188"/>
    </source>
</evidence>
<keyword evidence="1" id="KW-1188">Viral release from host cell</keyword>
<name>A0A1T2XCU3_9BACL</name>
<evidence type="ECO:0000256" key="1">
    <source>
        <dbReference type="ARBA" id="ARBA00022612"/>
    </source>
</evidence>
<dbReference type="STRING" id="1324314.BVG16_13720"/>
<dbReference type="GO" id="GO:0006508">
    <property type="term" value="P:proteolysis"/>
    <property type="evidence" value="ECO:0007669"/>
    <property type="project" value="UniProtKB-KW"/>
</dbReference>
<evidence type="ECO:0000256" key="2">
    <source>
        <dbReference type="ARBA" id="ARBA00022670"/>
    </source>
</evidence>
<gene>
    <name evidence="5" type="ORF">BVG16_13720</name>
</gene>
<sequence>MRTIKKEIRYLTIQQLETRSTSEGSDSITIVGYAAKFNTRSRLLYGEFFEKIAQGAFTLTLREDTIKALWNHNSDMVLGSTKSGTLRLYEDQIGLRMEIDLPNSTWGHDAYESVNRGDVDGVSFGMYVRRDSVVYLPDEDVYERTLLDIELFEVSPTAFPAYEDSEVETESRTLEDLGIVPKEIRNLAELEQLLIQIELMGV</sequence>
<keyword evidence="2" id="KW-0645">Protease</keyword>
<evidence type="ECO:0000313" key="5">
    <source>
        <dbReference type="EMBL" id="OPA77506.1"/>
    </source>
</evidence>
<accession>A0A1T2XCU3</accession>